<feature type="region of interest" description="Disordered" evidence="8">
    <location>
        <begin position="1"/>
        <end position="27"/>
    </location>
</feature>
<protein>
    <submittedName>
        <fullName evidence="11">Nucleoporin NUP57</fullName>
    </submittedName>
</protein>
<dbReference type="Proteomes" id="UP000054886">
    <property type="component" value="Unassembled WGS sequence"/>
</dbReference>
<feature type="compositionally biased region" description="Low complexity" evidence="8">
    <location>
        <begin position="70"/>
        <end position="80"/>
    </location>
</feature>
<dbReference type="AlphaFoldDB" id="A0A0W0CZ78"/>
<feature type="compositionally biased region" description="Low complexity" evidence="8">
    <location>
        <begin position="87"/>
        <end position="110"/>
    </location>
</feature>
<feature type="domain" description="Nucleoporin Nup54 alpha-helical" evidence="9">
    <location>
        <begin position="379"/>
        <end position="516"/>
    </location>
</feature>
<evidence type="ECO:0000256" key="5">
    <source>
        <dbReference type="ARBA" id="ARBA00023010"/>
    </source>
</evidence>
<feature type="compositionally biased region" description="Low complexity" evidence="8">
    <location>
        <begin position="145"/>
        <end position="155"/>
    </location>
</feature>
<dbReference type="EMBL" id="LLZZ01000115">
    <property type="protein sequence ID" value="KTB04887.1"/>
    <property type="molecule type" value="Genomic_DNA"/>
</dbReference>
<feature type="compositionally biased region" description="Low complexity" evidence="8">
    <location>
        <begin position="117"/>
        <end position="130"/>
    </location>
</feature>
<evidence type="ECO:0000313" key="11">
    <source>
        <dbReference type="EMBL" id="KTB04887.1"/>
    </source>
</evidence>
<name>A0A0W0CZ78_CANGB</name>
<dbReference type="VEuPathDB" id="FungiDB:GVI51_L04741"/>
<dbReference type="Pfam" id="PF13874">
    <property type="entry name" value="Nup54"/>
    <property type="match status" value="1"/>
</dbReference>
<dbReference type="InterPro" id="IPR024864">
    <property type="entry name" value="Nup54/Nup57/Nup44"/>
</dbReference>
<dbReference type="GO" id="GO:0017056">
    <property type="term" value="F:structural constituent of nuclear pore"/>
    <property type="evidence" value="ECO:0007669"/>
    <property type="project" value="EnsemblFungi"/>
</dbReference>
<evidence type="ECO:0000256" key="8">
    <source>
        <dbReference type="SAM" id="MobiDB-lite"/>
    </source>
</evidence>
<feature type="region of interest" description="Disordered" evidence="8">
    <location>
        <begin position="216"/>
        <end position="305"/>
    </location>
</feature>
<comment type="caution">
    <text evidence="11">The sequence shown here is derived from an EMBL/GenBank/DDBJ whole genome shotgun (WGS) entry which is preliminary data.</text>
</comment>
<dbReference type="GO" id="GO:0006607">
    <property type="term" value="P:NLS-bearing protein import into nucleus"/>
    <property type="evidence" value="ECO:0007669"/>
    <property type="project" value="EnsemblFungi"/>
</dbReference>
<dbReference type="InterPro" id="IPR025574">
    <property type="entry name" value="Nucleoporin_FG_rpt"/>
</dbReference>
<keyword evidence="6" id="KW-0509">mRNA transport</keyword>
<dbReference type="GO" id="GO:0036228">
    <property type="term" value="P:protein localization to nuclear inner membrane"/>
    <property type="evidence" value="ECO:0007669"/>
    <property type="project" value="EnsemblFungi"/>
</dbReference>
<proteinExistence type="predicted"/>
<keyword evidence="7" id="KW-0539">Nucleus</keyword>
<feature type="compositionally biased region" description="Low complexity" evidence="8">
    <location>
        <begin position="54"/>
        <end position="63"/>
    </location>
</feature>
<comment type="subcellular location">
    <subcellularLocation>
        <location evidence="1">Nucleus membrane</location>
        <topology evidence="1">Peripheral membrane protein</topology>
        <orientation evidence="1">Cytoplasmic side</orientation>
    </subcellularLocation>
    <subcellularLocation>
        <location evidence="3">Nucleus membrane</location>
        <topology evidence="3">Peripheral membrane protein</topology>
        <orientation evidence="3">Nucleoplasmic side</orientation>
    </subcellularLocation>
    <subcellularLocation>
        <location evidence="2">Nucleus</location>
        <location evidence="2">Nuclear pore complex</location>
    </subcellularLocation>
</comment>
<gene>
    <name evidence="10" type="ORF">AO440_004644</name>
    <name evidence="11" type="ORF">AO440_004942</name>
</gene>
<dbReference type="VEuPathDB" id="FungiDB:GWK60_L10329"/>
<dbReference type="GO" id="GO:0031965">
    <property type="term" value="C:nuclear membrane"/>
    <property type="evidence" value="ECO:0007669"/>
    <property type="project" value="UniProtKB-SubCell"/>
</dbReference>
<dbReference type="InterPro" id="IPR025712">
    <property type="entry name" value="Nup54_alpha-helical_dom"/>
</dbReference>
<evidence type="ECO:0000256" key="2">
    <source>
        <dbReference type="ARBA" id="ARBA00004567"/>
    </source>
</evidence>
<evidence type="ECO:0000256" key="7">
    <source>
        <dbReference type="ARBA" id="ARBA00023242"/>
    </source>
</evidence>
<feature type="compositionally biased region" description="Polar residues" evidence="8">
    <location>
        <begin position="222"/>
        <end position="232"/>
    </location>
</feature>
<dbReference type="GO" id="GO:0042802">
    <property type="term" value="F:identical protein binding"/>
    <property type="evidence" value="ECO:0007669"/>
    <property type="project" value="EnsemblFungi"/>
</dbReference>
<feature type="compositionally biased region" description="Polar residues" evidence="8">
    <location>
        <begin position="267"/>
        <end position="305"/>
    </location>
</feature>
<dbReference type="PANTHER" id="PTHR13000:SF0">
    <property type="entry name" value="NUCLEOPORIN P54"/>
    <property type="match status" value="1"/>
</dbReference>
<evidence type="ECO:0000256" key="1">
    <source>
        <dbReference type="ARBA" id="ARBA00004335"/>
    </source>
</evidence>
<feature type="region of interest" description="Disordered" evidence="8">
    <location>
        <begin position="42"/>
        <end position="179"/>
    </location>
</feature>
<sequence>MFQMNRSNTGGFGTQNTGSTSLFGQNNTNQATSALSFGAQNNQQAQGNTGGLFGTQQNNQQQQPGGGLFGQNQNQNQNQQPGGGLFGQNQTQNQNQQQAGGLFGQNNQSGTSGGLFGSSSSQPQQGSTGLFGNKPAGSTTGGLFGQSQTQQTQPGQTGGLFGNSNTQTGATNTTGSLFGSKPAASGGLFGNQGTSNTAPAASGGLFGSAPTAASNTGGGLFGNNQQPGASTSTGGGLFGSKPAGTTTSGGLFGAKPTGTSTGGLFGNTATQPQTSGGLFGNNNQQNTFSGGSLSQPSFGLSNTATQGTLGQQSLVQPQNQQPQLAAQQLQSQQLSRYPQLIQEQILKCKESWDSNSYKTSLRSFVYNKVNETDAILYTKPTNVSQEEWDKAIENKPSSDLIPIQVFGFEGLNNRNQIQVENVAQARVILNQILDKTKQLQQSHSFETSARIMKVQARNAQIEKRILKLGTQLAILKNRRLPLTISEEKMWGQFQELLKSSNDPAGLGKTNELWARLAVLRERAKTISEQLDSKLVIIGENGGQTGKPSASGDNNRVSDEVYDRIDKIAEILKNQQSGIAYLNDVLEKDNKALDSVVELK</sequence>
<dbReference type="VEuPathDB" id="FungiDB:GW608_L10351"/>
<accession>A0A0W0CZ78</accession>
<feature type="compositionally biased region" description="Polar residues" evidence="8">
    <location>
        <begin position="163"/>
        <end position="177"/>
    </location>
</feature>
<evidence type="ECO:0000313" key="10">
    <source>
        <dbReference type="EMBL" id="KTB01088.1"/>
    </source>
</evidence>
<evidence type="ECO:0000259" key="9">
    <source>
        <dbReference type="Pfam" id="PF13874"/>
    </source>
</evidence>
<keyword evidence="6" id="KW-0653">Protein transport</keyword>
<dbReference type="GO" id="GO:0044613">
    <property type="term" value="C:nuclear pore central transport channel"/>
    <property type="evidence" value="ECO:0007669"/>
    <property type="project" value="EnsemblFungi"/>
</dbReference>
<dbReference type="PANTHER" id="PTHR13000">
    <property type="entry name" value="NUCLEOPORIN P54"/>
    <property type="match status" value="1"/>
</dbReference>
<dbReference type="VEuPathDB" id="FungiDB:B1J91_L04862g"/>
<dbReference type="Pfam" id="PF13634">
    <property type="entry name" value="Nucleoporin_FG"/>
    <property type="match status" value="3"/>
</dbReference>
<dbReference type="GO" id="GO:0006999">
    <property type="term" value="P:nuclear pore organization"/>
    <property type="evidence" value="ECO:0007669"/>
    <property type="project" value="EnsemblFungi"/>
</dbReference>
<keyword evidence="6" id="KW-0906">Nuclear pore complex</keyword>
<dbReference type="EMBL" id="LLZZ01000132">
    <property type="protein sequence ID" value="KTB01088.1"/>
    <property type="molecule type" value="Genomic_DNA"/>
</dbReference>
<evidence type="ECO:0000256" key="4">
    <source>
        <dbReference type="ARBA" id="ARBA00022448"/>
    </source>
</evidence>
<evidence type="ECO:0000256" key="3">
    <source>
        <dbReference type="ARBA" id="ARBA00004620"/>
    </source>
</evidence>
<keyword evidence="5" id="KW-0811">Translocation</keyword>
<evidence type="ECO:0000313" key="12">
    <source>
        <dbReference type="Proteomes" id="UP000054886"/>
    </source>
</evidence>
<keyword evidence="4" id="KW-0813">Transport</keyword>
<organism evidence="11 12">
    <name type="scientific">Candida glabrata</name>
    <name type="common">Yeast</name>
    <name type="synonym">Torulopsis glabrata</name>
    <dbReference type="NCBI Taxonomy" id="5478"/>
    <lineage>
        <taxon>Eukaryota</taxon>
        <taxon>Fungi</taxon>
        <taxon>Dikarya</taxon>
        <taxon>Ascomycota</taxon>
        <taxon>Saccharomycotina</taxon>
        <taxon>Saccharomycetes</taxon>
        <taxon>Saccharomycetales</taxon>
        <taxon>Saccharomycetaceae</taxon>
        <taxon>Nakaseomyces</taxon>
    </lineage>
</organism>
<evidence type="ECO:0000256" key="6">
    <source>
        <dbReference type="ARBA" id="ARBA00023132"/>
    </source>
</evidence>
<reference evidence="11 12" key="1">
    <citation type="submission" date="2015-10" db="EMBL/GenBank/DDBJ databases">
        <title>Draft genomes sequences of Candida glabrata isolates 1A, 1B, 2A, 2B, 3A and 3B.</title>
        <authorList>
            <person name="Haavelsrud O.E."/>
            <person name="Gaustad P."/>
        </authorList>
    </citation>
    <scope>NUCLEOTIDE SEQUENCE [LARGE SCALE GENOMIC DNA]</scope>
    <source>
        <strain evidence="11">910700640</strain>
    </source>
</reference>
<dbReference type="VEuPathDB" id="FungiDB:CAGL0L04862g"/>